<evidence type="ECO:0000313" key="1">
    <source>
        <dbReference type="EMBL" id="KAJ2962732.1"/>
    </source>
</evidence>
<sequence>MDFLKSAVASAMAKGPPFPYTFGDKVDVDESIWTLYNGTKRASFAPSIFSFDVTAHRGLLPLARNALKKLRTIRHPGVIKVFDTVETDTYIYIATERVVPLRWHVRRKALTPETIKWGLHGISRTLKFINSDASSIHGCVRVGSIYTSESGEWKMGGFEVLSSVKDDESCIYTYGSLVPDSARYSPPEVVQSGWDVIKKNPHSAVDAFNYGVLIYEVFNGDYNGRDSAGQTRGIPPTMHSSYKRLCNANPKARISISAFLDQGSRRDAFFDTPLIKLTEGIDNLGIKTEEEREQFLNDLEQVSDDFPEDFFIMKVLPELMKSVEFGGGGPKAISVVLKIASKLSQDDFEAKMIPFIVRIFGNPDRAIRVCLLDSLPVIIDQLPQKVVNDKIFPQIVAGFTDAAPIVREQTLKSVLVLITKLSDRTINGELLKHLAKTANDEQPGIRTNTTICLGKIAKHLGTSSRSKVLIAAFTRSMRDPFVHARNAALMALAATTEYFTEEDCAIRILPALSPLLIDKEKLVRDQATRAMETYLQRIKKAASSMPDTALPPQQAGDGQAARMDVNCRRRNADSRRSSSPSYFLGSVSQP</sequence>
<organism evidence="1 2">
    <name type="scientific">Zarea fungicola</name>
    <dbReference type="NCBI Taxonomy" id="93591"/>
    <lineage>
        <taxon>Eukaryota</taxon>
        <taxon>Fungi</taxon>
        <taxon>Dikarya</taxon>
        <taxon>Ascomycota</taxon>
        <taxon>Pezizomycotina</taxon>
        <taxon>Sordariomycetes</taxon>
        <taxon>Hypocreomycetidae</taxon>
        <taxon>Hypocreales</taxon>
        <taxon>Cordycipitaceae</taxon>
        <taxon>Zarea</taxon>
    </lineage>
</organism>
<reference evidence="1" key="1">
    <citation type="submission" date="2022-08" db="EMBL/GenBank/DDBJ databases">
        <title>Genome Sequence of Lecanicillium fungicola.</title>
        <authorList>
            <person name="Buettner E."/>
        </authorList>
    </citation>
    <scope>NUCLEOTIDE SEQUENCE</scope>
    <source>
        <strain evidence="1">Babe33</strain>
    </source>
</reference>
<proteinExistence type="predicted"/>
<keyword evidence="2" id="KW-1185">Reference proteome</keyword>
<dbReference type="EMBL" id="JANJQO010003267">
    <property type="protein sequence ID" value="KAJ2962732.1"/>
    <property type="molecule type" value="Genomic_DNA"/>
</dbReference>
<gene>
    <name evidence="1" type="ORF">NQ176_g10913</name>
</gene>
<name>A0ACC1MCZ7_9HYPO</name>
<comment type="caution">
    <text evidence="1">The sequence shown here is derived from an EMBL/GenBank/DDBJ whole genome shotgun (WGS) entry which is preliminary data.</text>
</comment>
<protein>
    <submittedName>
        <fullName evidence="1">Uncharacterized protein</fullName>
    </submittedName>
</protein>
<dbReference type="Proteomes" id="UP001143910">
    <property type="component" value="Unassembled WGS sequence"/>
</dbReference>
<accession>A0ACC1MCZ7</accession>
<evidence type="ECO:0000313" key="2">
    <source>
        <dbReference type="Proteomes" id="UP001143910"/>
    </source>
</evidence>